<dbReference type="InterPro" id="IPR000524">
    <property type="entry name" value="Tscrpt_reg_HTH_GntR"/>
</dbReference>
<sequence>MTQNESQAIGNALKRITDAIDVNSSVPVSVQLRGALEYGIATGELPASSQLPSVRRFAAYLGLSPVTVSGVYAVLQERGHIEGRVGCGTFVVDRGKPSASEALQMARFEKQLTELICAGEALGLSCQDIAFRVSIASARQTVTPLRVLMLATFRETTEAYAEDLRQFLDSGDEVVAWSVDRLEEGDPPVADLVCCPHTMTGEASRLFPQLPVVGLTLIPNGETRVALATMPPEATVLVVSFFDDFLALMKSGVARFAPHVNEIIAVPCSDSNLEQALKMADVVIYSSGAGYLRDTLRANQNAIEYRHTPDSNSVRRELLPAIESARSCAVPKEIDRED</sequence>
<dbReference type="AlphaFoldDB" id="A0A2Z2NND9"/>
<dbReference type="InterPro" id="IPR036390">
    <property type="entry name" value="WH_DNA-bd_sf"/>
</dbReference>
<keyword evidence="1" id="KW-0805">Transcription regulation</keyword>
<dbReference type="SMART" id="SM00345">
    <property type="entry name" value="HTH_GNTR"/>
    <property type="match status" value="1"/>
</dbReference>
<evidence type="ECO:0000313" key="6">
    <source>
        <dbReference type="Proteomes" id="UP000250079"/>
    </source>
</evidence>
<accession>A0A2Z2NND9</accession>
<organism evidence="5 6">
    <name type="scientific">Granulosicoccus antarcticus IMCC3135</name>
    <dbReference type="NCBI Taxonomy" id="1192854"/>
    <lineage>
        <taxon>Bacteria</taxon>
        <taxon>Pseudomonadati</taxon>
        <taxon>Pseudomonadota</taxon>
        <taxon>Gammaproteobacteria</taxon>
        <taxon>Chromatiales</taxon>
        <taxon>Granulosicoccaceae</taxon>
        <taxon>Granulosicoccus</taxon>
    </lineage>
</organism>
<keyword evidence="2" id="KW-0238">DNA-binding</keyword>
<dbReference type="GO" id="GO:0003677">
    <property type="term" value="F:DNA binding"/>
    <property type="evidence" value="ECO:0007669"/>
    <property type="project" value="UniProtKB-KW"/>
</dbReference>
<evidence type="ECO:0000256" key="2">
    <source>
        <dbReference type="ARBA" id="ARBA00023125"/>
    </source>
</evidence>
<dbReference type="SUPFAM" id="SSF46785">
    <property type="entry name" value="Winged helix' DNA-binding domain"/>
    <property type="match status" value="1"/>
</dbReference>
<keyword evidence="6" id="KW-1185">Reference proteome</keyword>
<dbReference type="PROSITE" id="PS50949">
    <property type="entry name" value="HTH_GNTR"/>
    <property type="match status" value="1"/>
</dbReference>
<feature type="domain" description="HTH gntR-type" evidence="4">
    <location>
        <begin position="26"/>
        <end position="94"/>
    </location>
</feature>
<dbReference type="Gene3D" id="1.10.10.10">
    <property type="entry name" value="Winged helix-like DNA-binding domain superfamily/Winged helix DNA-binding domain"/>
    <property type="match status" value="1"/>
</dbReference>
<dbReference type="RefSeq" id="WP_088918040.1">
    <property type="nucleotide sequence ID" value="NZ_CP018632.1"/>
</dbReference>
<evidence type="ECO:0000256" key="1">
    <source>
        <dbReference type="ARBA" id="ARBA00023015"/>
    </source>
</evidence>
<proteinExistence type="predicted"/>
<keyword evidence="3" id="KW-0804">Transcription</keyword>
<gene>
    <name evidence="5" type="primary">ytrA_1</name>
    <name evidence="5" type="ORF">IMCC3135_13340</name>
</gene>
<dbReference type="Proteomes" id="UP000250079">
    <property type="component" value="Chromosome"/>
</dbReference>
<name>A0A2Z2NND9_9GAMM</name>
<protein>
    <submittedName>
        <fullName evidence="5">HTH-type transcriptional repressor YtrA</fullName>
    </submittedName>
</protein>
<dbReference type="InterPro" id="IPR036388">
    <property type="entry name" value="WH-like_DNA-bd_sf"/>
</dbReference>
<dbReference type="EMBL" id="CP018632">
    <property type="protein sequence ID" value="ASJ72753.1"/>
    <property type="molecule type" value="Genomic_DNA"/>
</dbReference>
<dbReference type="OrthoDB" id="9804020at2"/>
<dbReference type="KEGG" id="gai:IMCC3135_13340"/>
<dbReference type="GO" id="GO:0003700">
    <property type="term" value="F:DNA-binding transcription factor activity"/>
    <property type="evidence" value="ECO:0007669"/>
    <property type="project" value="InterPro"/>
</dbReference>
<evidence type="ECO:0000256" key="3">
    <source>
        <dbReference type="ARBA" id="ARBA00023163"/>
    </source>
</evidence>
<dbReference type="PANTHER" id="PTHR38445:SF9">
    <property type="entry name" value="HTH-TYPE TRANSCRIPTIONAL REPRESSOR YTRA"/>
    <property type="match status" value="1"/>
</dbReference>
<dbReference type="PANTHER" id="PTHR38445">
    <property type="entry name" value="HTH-TYPE TRANSCRIPTIONAL REPRESSOR YTRA"/>
    <property type="match status" value="1"/>
</dbReference>
<reference evidence="5 6" key="1">
    <citation type="submission" date="2016-12" db="EMBL/GenBank/DDBJ databases">
        <authorList>
            <person name="Song W.-J."/>
            <person name="Kurnit D.M."/>
        </authorList>
    </citation>
    <scope>NUCLEOTIDE SEQUENCE [LARGE SCALE GENOMIC DNA]</scope>
    <source>
        <strain evidence="5 6">IMCC3135</strain>
    </source>
</reference>
<evidence type="ECO:0000313" key="5">
    <source>
        <dbReference type="EMBL" id="ASJ72753.1"/>
    </source>
</evidence>
<evidence type="ECO:0000259" key="4">
    <source>
        <dbReference type="PROSITE" id="PS50949"/>
    </source>
</evidence>